<protein>
    <submittedName>
        <fullName evidence="1">Uncharacterized protein</fullName>
    </submittedName>
</protein>
<dbReference type="AlphaFoldDB" id="A0A9J6NYJ8"/>
<dbReference type="Proteomes" id="UP001056429">
    <property type="component" value="Unassembled WGS sequence"/>
</dbReference>
<dbReference type="EMBL" id="JAGSOJ010000001">
    <property type="protein sequence ID" value="MCM1989514.1"/>
    <property type="molecule type" value="Genomic_DNA"/>
</dbReference>
<organism evidence="1 2">
    <name type="scientific">Oceanirhabdus seepicola</name>
    <dbReference type="NCBI Taxonomy" id="2828781"/>
    <lineage>
        <taxon>Bacteria</taxon>
        <taxon>Bacillati</taxon>
        <taxon>Bacillota</taxon>
        <taxon>Clostridia</taxon>
        <taxon>Eubacteriales</taxon>
        <taxon>Clostridiaceae</taxon>
        <taxon>Oceanirhabdus</taxon>
    </lineage>
</organism>
<keyword evidence="2" id="KW-1185">Reference proteome</keyword>
<proteinExistence type="predicted"/>
<comment type="caution">
    <text evidence="1">The sequence shown here is derived from an EMBL/GenBank/DDBJ whole genome shotgun (WGS) entry which is preliminary data.</text>
</comment>
<sequence length="117" mass="12988">MEKKMKYDLDVDEILVIPATESASVLSLNADLYDIESTNTKVALISATESPITTVNTDGSTQVTNRYYIQKTSPESEIVTVVSKGNFTLYTTEKTEQGEQTNELVRIMLKSNIESNT</sequence>
<reference evidence="1" key="1">
    <citation type="journal article" date="2021" name="mSystems">
        <title>Bacteria and Archaea Synergistically Convert Glycine Betaine to Biogenic Methane in the Formosa Cold Seep of the South China Sea.</title>
        <authorList>
            <person name="Li L."/>
            <person name="Zhang W."/>
            <person name="Zhang S."/>
            <person name="Song L."/>
            <person name="Sun Q."/>
            <person name="Zhang H."/>
            <person name="Xiang H."/>
            <person name="Dong X."/>
        </authorList>
    </citation>
    <scope>NUCLEOTIDE SEQUENCE</scope>
    <source>
        <strain evidence="1">ZWT</strain>
    </source>
</reference>
<evidence type="ECO:0000313" key="2">
    <source>
        <dbReference type="Proteomes" id="UP001056429"/>
    </source>
</evidence>
<accession>A0A9J6NYJ8</accession>
<gene>
    <name evidence="1" type="ORF">KDK92_07155</name>
</gene>
<reference evidence="1" key="2">
    <citation type="submission" date="2021-04" db="EMBL/GenBank/DDBJ databases">
        <authorList>
            <person name="Dong X."/>
        </authorList>
    </citation>
    <scope>NUCLEOTIDE SEQUENCE</scope>
    <source>
        <strain evidence="1">ZWT</strain>
    </source>
</reference>
<dbReference type="RefSeq" id="WP_250858507.1">
    <property type="nucleotide sequence ID" value="NZ_JAGSOJ010000001.1"/>
</dbReference>
<evidence type="ECO:0000313" key="1">
    <source>
        <dbReference type="EMBL" id="MCM1989514.1"/>
    </source>
</evidence>
<name>A0A9J6NYJ8_9CLOT</name>